<evidence type="ECO:0000256" key="1">
    <source>
        <dbReference type="SAM" id="MobiDB-lite"/>
    </source>
</evidence>
<keyword evidence="3" id="KW-1185">Reference proteome</keyword>
<proteinExistence type="predicted"/>
<name>A0ABS9W654_9PROT</name>
<sequence length="57" mass="6733">MAQREDEIRGALANDFAEAKRLELAWEARQKAQTRHLARQMEKRAEELELHRSRTEG</sequence>
<gene>
    <name evidence="2" type="ORF">MON41_13510</name>
</gene>
<feature type="region of interest" description="Disordered" evidence="1">
    <location>
        <begin position="36"/>
        <end position="57"/>
    </location>
</feature>
<evidence type="ECO:0000313" key="3">
    <source>
        <dbReference type="Proteomes" id="UP001201985"/>
    </source>
</evidence>
<reference evidence="2 3" key="1">
    <citation type="submission" date="2022-03" db="EMBL/GenBank/DDBJ databases">
        <title>Complete genome analysis of Roseomonas KG 17.1 : a prolific producer of plant growth promoters.</title>
        <authorList>
            <person name="Saadouli I."/>
            <person name="Najjari A."/>
            <person name="Mosbah A."/>
            <person name="Ouzari H.I."/>
        </authorList>
    </citation>
    <scope>NUCLEOTIDE SEQUENCE [LARGE SCALE GENOMIC DNA]</scope>
    <source>
        <strain evidence="2 3">KG17-1</strain>
    </source>
</reference>
<dbReference type="Proteomes" id="UP001201985">
    <property type="component" value="Unassembled WGS sequence"/>
</dbReference>
<organism evidence="2 3">
    <name type="scientific">Teichococcus vastitatis</name>
    <dbReference type="NCBI Taxonomy" id="2307076"/>
    <lineage>
        <taxon>Bacteria</taxon>
        <taxon>Pseudomonadati</taxon>
        <taxon>Pseudomonadota</taxon>
        <taxon>Alphaproteobacteria</taxon>
        <taxon>Acetobacterales</taxon>
        <taxon>Roseomonadaceae</taxon>
        <taxon>Roseomonas</taxon>
    </lineage>
</organism>
<protein>
    <submittedName>
        <fullName evidence="2">Uncharacterized protein</fullName>
    </submittedName>
</protein>
<dbReference type="RefSeq" id="WP_241793058.1">
    <property type="nucleotide sequence ID" value="NZ_JALBUU010000004.1"/>
</dbReference>
<dbReference type="EMBL" id="JALBUU010000004">
    <property type="protein sequence ID" value="MCI0754774.1"/>
    <property type="molecule type" value="Genomic_DNA"/>
</dbReference>
<accession>A0ABS9W654</accession>
<comment type="caution">
    <text evidence="2">The sequence shown here is derived from an EMBL/GenBank/DDBJ whole genome shotgun (WGS) entry which is preliminary data.</text>
</comment>
<feature type="compositionally biased region" description="Basic and acidic residues" evidence="1">
    <location>
        <begin position="39"/>
        <end position="57"/>
    </location>
</feature>
<evidence type="ECO:0000313" key="2">
    <source>
        <dbReference type="EMBL" id="MCI0754774.1"/>
    </source>
</evidence>